<keyword evidence="3" id="KW-0378">Hydrolase</keyword>
<accession>A0A1H8DID6</accession>
<sequence length="556" mass="62464">MAKIHTLSITNFRGIKSFHYVFGFSNFVCLIGRGDSGKTTILDAISLVLSPSWNLSFYDTDFHETNVNEPLIIEASLYDIPSSLLKETKYGLYIRGLDKSTGAIHDEIDDHHIPALTIRLFVEKDLEPKWYIIDGRHDNMEIRSADRAALNVYLVSEYLDRHFSWNKGNPLYALLKQDEMEREKKDIFIDAFREAKARIDESDFTHLEMVEKRIKTSAQKLGIDIENATTTIDLKDIIIRDGRICLHEDKIPFRLKGKGSKRLISIAIQMELANNGGILLVDEIEQGLEPDRAQHLANFLKHNNTGQVFLTTHSSAVLVELAAVDLYKMVRGGTGLFKLTADLQGLVRKNPEAFFARRVMVCEGLTEMGICRALNNERMAKKELSAALKGIRVANGSGTTLISYASGLRQAGYPTALFCDADVADINNQKAALRATGVEIIDPEDGHCIEAQLFKDLPWAGVRELVAYQVSSSDEQSVKQSVAAQFGKTLSEKWLETDSEDLRTALAKASCVKNKEWFKRMDHGEEVGRVCFKYLSSMPDCRLKAMLTALNNWFDA</sequence>
<dbReference type="Gene3D" id="3.40.50.300">
    <property type="entry name" value="P-loop containing nucleotide triphosphate hydrolases"/>
    <property type="match status" value="1"/>
</dbReference>
<dbReference type="OrthoDB" id="9792800at2"/>
<keyword evidence="3" id="KW-0540">Nuclease</keyword>
<dbReference type="Pfam" id="PF20469">
    <property type="entry name" value="OLD-like_TOPRIM"/>
    <property type="match status" value="1"/>
</dbReference>
<protein>
    <submittedName>
        <fullName evidence="3">Predicted ATP-dependent endonuclease of the OLD family, contains P-loop ATPase and TOPRIM domains</fullName>
    </submittedName>
</protein>
<organism evidence="3 4">
    <name type="scientific">Mucilaginibacter gossypiicola</name>
    <dbReference type="NCBI Taxonomy" id="551995"/>
    <lineage>
        <taxon>Bacteria</taxon>
        <taxon>Pseudomonadati</taxon>
        <taxon>Bacteroidota</taxon>
        <taxon>Sphingobacteriia</taxon>
        <taxon>Sphingobacteriales</taxon>
        <taxon>Sphingobacteriaceae</taxon>
        <taxon>Mucilaginibacter</taxon>
    </lineage>
</organism>
<dbReference type="InterPro" id="IPR034139">
    <property type="entry name" value="TOPRIM_OLD"/>
</dbReference>
<evidence type="ECO:0000313" key="4">
    <source>
        <dbReference type="Proteomes" id="UP000198942"/>
    </source>
</evidence>
<dbReference type="InterPro" id="IPR027417">
    <property type="entry name" value="P-loop_NTPase"/>
</dbReference>
<feature type="domain" description="ATPase AAA-type core" evidence="1">
    <location>
        <begin position="27"/>
        <end position="318"/>
    </location>
</feature>
<dbReference type="PANTHER" id="PTHR43581:SF4">
    <property type="entry name" value="ATP_GTP PHOSPHATASE"/>
    <property type="match status" value="1"/>
</dbReference>
<dbReference type="SUPFAM" id="SSF52540">
    <property type="entry name" value="P-loop containing nucleoside triphosphate hydrolases"/>
    <property type="match status" value="1"/>
</dbReference>
<dbReference type="InterPro" id="IPR003959">
    <property type="entry name" value="ATPase_AAA_core"/>
</dbReference>
<dbReference type="EMBL" id="FOCL01000002">
    <property type="protein sequence ID" value="SEN07091.1"/>
    <property type="molecule type" value="Genomic_DNA"/>
</dbReference>
<keyword evidence="4" id="KW-1185">Reference proteome</keyword>
<dbReference type="GO" id="GO:0016887">
    <property type="term" value="F:ATP hydrolysis activity"/>
    <property type="evidence" value="ECO:0007669"/>
    <property type="project" value="InterPro"/>
</dbReference>
<evidence type="ECO:0000313" key="3">
    <source>
        <dbReference type="EMBL" id="SEN07091.1"/>
    </source>
</evidence>
<gene>
    <name evidence="3" type="ORF">SAMN05192574_102361</name>
</gene>
<dbReference type="AlphaFoldDB" id="A0A1H8DID6"/>
<dbReference type="PANTHER" id="PTHR43581">
    <property type="entry name" value="ATP/GTP PHOSPHATASE"/>
    <property type="match status" value="1"/>
</dbReference>
<dbReference type="GO" id="GO:0004519">
    <property type="term" value="F:endonuclease activity"/>
    <property type="evidence" value="ECO:0007669"/>
    <property type="project" value="UniProtKB-KW"/>
</dbReference>
<evidence type="ECO:0000259" key="2">
    <source>
        <dbReference type="Pfam" id="PF20469"/>
    </source>
</evidence>
<dbReference type="STRING" id="551995.SAMN05192574_102361"/>
<reference evidence="4" key="1">
    <citation type="submission" date="2016-10" db="EMBL/GenBank/DDBJ databases">
        <authorList>
            <person name="Varghese N."/>
            <person name="Submissions S."/>
        </authorList>
    </citation>
    <scope>NUCLEOTIDE SEQUENCE [LARGE SCALE GENOMIC DNA]</scope>
    <source>
        <strain evidence="4">Gh-48</strain>
    </source>
</reference>
<dbReference type="Proteomes" id="UP000198942">
    <property type="component" value="Unassembled WGS sequence"/>
</dbReference>
<feature type="domain" description="OLD protein-like TOPRIM" evidence="2">
    <location>
        <begin position="354"/>
        <end position="422"/>
    </location>
</feature>
<keyword evidence="3" id="KW-0255">Endonuclease</keyword>
<dbReference type="RefSeq" id="WP_091209488.1">
    <property type="nucleotide sequence ID" value="NZ_FOCL01000002.1"/>
</dbReference>
<proteinExistence type="predicted"/>
<dbReference type="InterPro" id="IPR051396">
    <property type="entry name" value="Bact_Antivir_Def_Nuclease"/>
</dbReference>
<dbReference type="GO" id="GO:0005524">
    <property type="term" value="F:ATP binding"/>
    <property type="evidence" value="ECO:0007669"/>
    <property type="project" value="InterPro"/>
</dbReference>
<name>A0A1H8DID6_9SPHI</name>
<evidence type="ECO:0000259" key="1">
    <source>
        <dbReference type="Pfam" id="PF13304"/>
    </source>
</evidence>
<dbReference type="Pfam" id="PF13304">
    <property type="entry name" value="AAA_21"/>
    <property type="match status" value="1"/>
</dbReference>